<evidence type="ECO:0000256" key="1">
    <source>
        <dbReference type="SAM" id="MobiDB-lite"/>
    </source>
</evidence>
<gene>
    <name evidence="2" type="ORF">MMEN_LOCUS13595</name>
</gene>
<feature type="region of interest" description="Disordered" evidence="1">
    <location>
        <begin position="110"/>
        <end position="138"/>
    </location>
</feature>
<feature type="non-terminal residue" evidence="2">
    <location>
        <position position="1"/>
    </location>
</feature>
<reference evidence="2" key="1">
    <citation type="submission" date="2021-05" db="EMBL/GenBank/DDBJ databases">
        <authorList>
            <person name="Tigano A."/>
        </authorList>
    </citation>
    <scope>NUCLEOTIDE SEQUENCE</scope>
</reference>
<dbReference type="Proteomes" id="UP000677803">
    <property type="component" value="Unassembled WGS sequence"/>
</dbReference>
<comment type="caution">
    <text evidence="2">The sequence shown here is derived from an EMBL/GenBank/DDBJ whole genome shotgun (WGS) entry which is preliminary data.</text>
</comment>
<dbReference type="EMBL" id="CAJRST010015557">
    <property type="protein sequence ID" value="CAG5934242.1"/>
    <property type="molecule type" value="Genomic_DNA"/>
</dbReference>
<sequence>THLDSGAPAFADGVGHSGARGVDHGHQAHKAQVLGGEVHLVSVKSKAIWELVVGQVEMTKTWTGKEEFYSGNFLILMVEVEPRVSTASRFFTRQFFLAIRLAVRVRGDVTTHSDGGQETLRHVGNNDTNQEDDGLQPS</sequence>
<feature type="compositionally biased region" description="Acidic residues" evidence="1">
    <location>
        <begin position="129"/>
        <end position="138"/>
    </location>
</feature>
<organism evidence="2 3">
    <name type="scientific">Menidia menidia</name>
    <name type="common">Atlantic silverside</name>
    <dbReference type="NCBI Taxonomy" id="238744"/>
    <lineage>
        <taxon>Eukaryota</taxon>
        <taxon>Metazoa</taxon>
        <taxon>Chordata</taxon>
        <taxon>Craniata</taxon>
        <taxon>Vertebrata</taxon>
        <taxon>Euteleostomi</taxon>
        <taxon>Actinopterygii</taxon>
        <taxon>Neopterygii</taxon>
        <taxon>Teleostei</taxon>
        <taxon>Neoteleostei</taxon>
        <taxon>Acanthomorphata</taxon>
        <taxon>Ovalentaria</taxon>
        <taxon>Atherinomorphae</taxon>
        <taxon>Atheriniformes</taxon>
        <taxon>Atherinopsidae</taxon>
        <taxon>Menidiinae</taxon>
        <taxon>Menidia</taxon>
    </lineage>
</organism>
<keyword evidence="3" id="KW-1185">Reference proteome</keyword>
<protein>
    <submittedName>
        <fullName evidence="2">(Atlantic silverside) hypothetical protein</fullName>
    </submittedName>
</protein>
<accession>A0A8S4BF64</accession>
<name>A0A8S4BF64_9TELE</name>
<feature type="non-terminal residue" evidence="2">
    <location>
        <position position="138"/>
    </location>
</feature>
<dbReference type="AlphaFoldDB" id="A0A8S4BF64"/>
<evidence type="ECO:0000313" key="3">
    <source>
        <dbReference type="Proteomes" id="UP000677803"/>
    </source>
</evidence>
<dbReference type="OrthoDB" id="8865836at2759"/>
<evidence type="ECO:0000313" key="2">
    <source>
        <dbReference type="EMBL" id="CAG5934242.1"/>
    </source>
</evidence>
<proteinExistence type="predicted"/>